<dbReference type="InterPro" id="IPR046335">
    <property type="entry name" value="LacI/GalR-like_sensor"/>
</dbReference>
<dbReference type="InterPro" id="IPR028082">
    <property type="entry name" value="Peripla_BP_I"/>
</dbReference>
<keyword evidence="7" id="KW-1185">Reference proteome</keyword>
<dbReference type="PROSITE" id="PS50932">
    <property type="entry name" value="HTH_LACI_2"/>
    <property type="match status" value="1"/>
</dbReference>
<dbReference type="Proteomes" id="UP000053244">
    <property type="component" value="Unassembled WGS sequence"/>
</dbReference>
<keyword evidence="2" id="KW-0238">DNA-binding</keyword>
<dbReference type="PANTHER" id="PTHR30146:SF153">
    <property type="entry name" value="LACTOSE OPERON REPRESSOR"/>
    <property type="match status" value="1"/>
</dbReference>
<dbReference type="Pfam" id="PF13377">
    <property type="entry name" value="Peripla_BP_3"/>
    <property type="match status" value="1"/>
</dbReference>
<dbReference type="InterPro" id="IPR010982">
    <property type="entry name" value="Lambda_DNA-bd_dom_sf"/>
</dbReference>
<comment type="caution">
    <text evidence="6">The sequence shown here is derived from an EMBL/GenBank/DDBJ whole genome shotgun (WGS) entry which is preliminary data.</text>
</comment>
<sequence>MSRSSSGRVTLATVARAAGVSVPTVSRVLNGDQVAEATRVRVEALLEEYGYRARKRRLPASSEMIHVVYPRLDSAWQLEHIRGMEAATHAAGVGLLISTLDRGDTGDHDLLRHARAGQAAGAILAAASGETPLGKVLHQLNVPVISLDPGAKAAATLPTIGATNGVGARAATEHLIGLGHRRIGVITGSKGGLLCSRARLDGYRAALEAAGIAEDPSLIEHGEFDFQSGITAAQKLLDRTDPPTAIFACSDHIALGVYEAARRRGLLIPDDLSVVGFDDLPSARWASPPLTTVRQPLEEMGWLAAQTILNLTRRKAPGSSGMELGTRLVERASTASPSRP</sequence>
<dbReference type="Gene3D" id="3.40.50.2300">
    <property type="match status" value="2"/>
</dbReference>
<dbReference type="SMART" id="SM00354">
    <property type="entry name" value="HTH_LACI"/>
    <property type="match status" value="1"/>
</dbReference>
<evidence type="ECO:0000259" key="5">
    <source>
        <dbReference type="PROSITE" id="PS50932"/>
    </source>
</evidence>
<reference evidence="6 7" key="1">
    <citation type="submission" date="2015-10" db="EMBL/GenBank/DDBJ databases">
        <authorList>
            <person name="Gilbert D.G."/>
        </authorList>
    </citation>
    <scope>NUCLEOTIDE SEQUENCE [LARGE SCALE GENOMIC DNA]</scope>
    <source>
        <strain evidence="6 7">NRRL B-16712</strain>
    </source>
</reference>
<evidence type="ECO:0000256" key="2">
    <source>
        <dbReference type="ARBA" id="ARBA00023125"/>
    </source>
</evidence>
<dbReference type="CDD" id="cd01392">
    <property type="entry name" value="HTH_LacI"/>
    <property type="match status" value="1"/>
</dbReference>
<evidence type="ECO:0000256" key="4">
    <source>
        <dbReference type="SAM" id="MobiDB-lite"/>
    </source>
</evidence>
<accession>A0A117MQ80</accession>
<protein>
    <submittedName>
        <fullName evidence="6">LacI family transcriptional regulator</fullName>
    </submittedName>
</protein>
<keyword evidence="1" id="KW-0805">Transcription regulation</keyword>
<name>A0A117MQ80_9ACTN</name>
<evidence type="ECO:0000256" key="1">
    <source>
        <dbReference type="ARBA" id="ARBA00023015"/>
    </source>
</evidence>
<feature type="domain" description="HTH lacI-type" evidence="5">
    <location>
        <begin position="9"/>
        <end position="60"/>
    </location>
</feature>
<dbReference type="GO" id="GO:0000976">
    <property type="term" value="F:transcription cis-regulatory region binding"/>
    <property type="evidence" value="ECO:0007669"/>
    <property type="project" value="TreeGrafter"/>
</dbReference>
<dbReference type="Pfam" id="PF00356">
    <property type="entry name" value="LacI"/>
    <property type="match status" value="1"/>
</dbReference>
<dbReference type="SUPFAM" id="SSF53822">
    <property type="entry name" value="Periplasmic binding protein-like I"/>
    <property type="match status" value="1"/>
</dbReference>
<organism evidence="6 7">
    <name type="scientific">Actinoplanes awajinensis subsp. mycoplanecinus</name>
    <dbReference type="NCBI Taxonomy" id="135947"/>
    <lineage>
        <taxon>Bacteria</taxon>
        <taxon>Bacillati</taxon>
        <taxon>Actinomycetota</taxon>
        <taxon>Actinomycetes</taxon>
        <taxon>Micromonosporales</taxon>
        <taxon>Micromonosporaceae</taxon>
        <taxon>Actinoplanes</taxon>
    </lineage>
</organism>
<feature type="region of interest" description="Disordered" evidence="4">
    <location>
        <begin position="316"/>
        <end position="340"/>
    </location>
</feature>
<dbReference type="PANTHER" id="PTHR30146">
    <property type="entry name" value="LACI-RELATED TRANSCRIPTIONAL REPRESSOR"/>
    <property type="match status" value="1"/>
</dbReference>
<gene>
    <name evidence="6" type="ORF">ADL15_26930</name>
</gene>
<keyword evidence="3" id="KW-0804">Transcription</keyword>
<evidence type="ECO:0000313" key="6">
    <source>
        <dbReference type="EMBL" id="KUL29741.1"/>
    </source>
</evidence>
<dbReference type="EMBL" id="LLZH01000276">
    <property type="protein sequence ID" value="KUL29741.1"/>
    <property type="molecule type" value="Genomic_DNA"/>
</dbReference>
<evidence type="ECO:0000256" key="3">
    <source>
        <dbReference type="ARBA" id="ARBA00023163"/>
    </source>
</evidence>
<dbReference type="Gene3D" id="1.10.260.40">
    <property type="entry name" value="lambda repressor-like DNA-binding domains"/>
    <property type="match status" value="1"/>
</dbReference>
<dbReference type="SUPFAM" id="SSF47413">
    <property type="entry name" value="lambda repressor-like DNA-binding domains"/>
    <property type="match status" value="1"/>
</dbReference>
<proteinExistence type="predicted"/>
<dbReference type="InterPro" id="IPR000843">
    <property type="entry name" value="HTH_LacI"/>
</dbReference>
<dbReference type="AlphaFoldDB" id="A0A117MQ80"/>
<evidence type="ECO:0000313" key="7">
    <source>
        <dbReference type="Proteomes" id="UP000053244"/>
    </source>
</evidence>
<dbReference type="GO" id="GO:0003700">
    <property type="term" value="F:DNA-binding transcription factor activity"/>
    <property type="evidence" value="ECO:0007669"/>
    <property type="project" value="TreeGrafter"/>
</dbReference>